<feature type="compositionally biased region" description="Polar residues" evidence="7">
    <location>
        <begin position="183"/>
        <end position="194"/>
    </location>
</feature>
<dbReference type="EC" id="3.1.3.48" evidence="6"/>
<proteinExistence type="inferred from homology"/>
<dbReference type="Proteomes" id="UP000085678">
    <property type="component" value="Unplaced"/>
</dbReference>
<feature type="region of interest" description="Disordered" evidence="7">
    <location>
        <begin position="373"/>
        <end position="418"/>
    </location>
</feature>
<feature type="domain" description="Rhodanese" evidence="8">
    <location>
        <begin position="499"/>
        <end position="608"/>
    </location>
</feature>
<dbReference type="GO" id="GO:0010971">
    <property type="term" value="P:positive regulation of G2/M transition of mitotic cell cycle"/>
    <property type="evidence" value="ECO:0007669"/>
    <property type="project" value="TreeGrafter"/>
</dbReference>
<comment type="similarity">
    <text evidence="1 6">Belongs to the MPI phosphatase family.</text>
</comment>
<dbReference type="GO" id="GO:0000086">
    <property type="term" value="P:G2/M transition of mitotic cell cycle"/>
    <property type="evidence" value="ECO:0007669"/>
    <property type="project" value="TreeGrafter"/>
</dbReference>
<dbReference type="GO" id="GO:0005737">
    <property type="term" value="C:cytoplasm"/>
    <property type="evidence" value="ECO:0007669"/>
    <property type="project" value="TreeGrafter"/>
</dbReference>
<dbReference type="FunFam" id="3.40.250.10:FF:000036">
    <property type="entry name" value="M-phase inducer phosphatase"/>
    <property type="match status" value="1"/>
</dbReference>
<dbReference type="InterPro" id="IPR001763">
    <property type="entry name" value="Rhodanese-like_dom"/>
</dbReference>
<dbReference type="FunCoup" id="A0A1S3HDL9">
    <property type="interactions" value="575"/>
</dbReference>
<evidence type="ECO:0000256" key="5">
    <source>
        <dbReference type="ARBA" id="ARBA00023306"/>
    </source>
</evidence>
<feature type="region of interest" description="Disordered" evidence="7">
    <location>
        <begin position="183"/>
        <end position="221"/>
    </location>
</feature>
<keyword evidence="2 6" id="KW-0132">Cell division</keyword>
<keyword evidence="9" id="KW-1185">Reference proteome</keyword>
<evidence type="ECO:0000256" key="4">
    <source>
        <dbReference type="ARBA" id="ARBA00022912"/>
    </source>
</evidence>
<protein>
    <recommendedName>
        <fullName evidence="6">M-phase inducer phosphatase</fullName>
        <ecNumber evidence="6">3.1.3.48</ecNumber>
    </recommendedName>
</protein>
<keyword evidence="6" id="KW-0498">Mitosis</keyword>
<evidence type="ECO:0000256" key="2">
    <source>
        <dbReference type="ARBA" id="ARBA00022618"/>
    </source>
</evidence>
<dbReference type="AlphaFoldDB" id="A0A1S3HDL9"/>
<dbReference type="OrthoDB" id="9999371at2759"/>
<dbReference type="GO" id="GO:0051301">
    <property type="term" value="P:cell division"/>
    <property type="evidence" value="ECO:0007669"/>
    <property type="project" value="UniProtKB-UniRule"/>
</dbReference>
<feature type="region of interest" description="Disordered" evidence="7">
    <location>
        <begin position="234"/>
        <end position="315"/>
    </location>
</feature>
<evidence type="ECO:0000256" key="6">
    <source>
        <dbReference type="RuleBase" id="RU368028"/>
    </source>
</evidence>
<dbReference type="Gene3D" id="3.40.250.10">
    <property type="entry name" value="Rhodanese-like domain"/>
    <property type="match status" value="1"/>
</dbReference>
<keyword evidence="3 6" id="KW-0378">Hydrolase</keyword>
<dbReference type="InterPro" id="IPR000751">
    <property type="entry name" value="MPI_Phosphatase"/>
</dbReference>
<dbReference type="GO" id="GO:0032502">
    <property type="term" value="P:developmental process"/>
    <property type="evidence" value="ECO:0007669"/>
    <property type="project" value="UniProtKB-ARBA"/>
</dbReference>
<dbReference type="CDD" id="cd01530">
    <property type="entry name" value="Cdc25"/>
    <property type="match status" value="1"/>
</dbReference>
<evidence type="ECO:0000313" key="10">
    <source>
        <dbReference type="RefSeq" id="XP_013383189.1"/>
    </source>
</evidence>
<dbReference type="STRING" id="7574.A0A1S3HDL9"/>
<dbReference type="Pfam" id="PF06617">
    <property type="entry name" value="M-inducer_phosp"/>
    <property type="match status" value="1"/>
</dbReference>
<dbReference type="SUPFAM" id="SSF52821">
    <property type="entry name" value="Rhodanese/Cell cycle control phosphatase"/>
    <property type="match status" value="1"/>
</dbReference>
<dbReference type="InParanoid" id="A0A1S3HDL9"/>
<name>A0A1S3HDL9_LINAN</name>
<dbReference type="PANTHER" id="PTHR10828:SF17">
    <property type="entry name" value="PROTEIN-TYROSINE-PHOSPHATASE"/>
    <property type="match status" value="1"/>
</dbReference>
<evidence type="ECO:0000256" key="3">
    <source>
        <dbReference type="ARBA" id="ARBA00022801"/>
    </source>
</evidence>
<dbReference type="RefSeq" id="XP_013383189.1">
    <property type="nucleotide sequence ID" value="XM_013527735.1"/>
</dbReference>
<organism evidence="9 10">
    <name type="scientific">Lingula anatina</name>
    <name type="common">Brachiopod</name>
    <name type="synonym">Lingula unguis</name>
    <dbReference type="NCBI Taxonomy" id="7574"/>
    <lineage>
        <taxon>Eukaryota</taxon>
        <taxon>Metazoa</taxon>
        <taxon>Spiralia</taxon>
        <taxon>Lophotrochozoa</taxon>
        <taxon>Brachiopoda</taxon>
        <taxon>Linguliformea</taxon>
        <taxon>Lingulata</taxon>
        <taxon>Lingulida</taxon>
        <taxon>Linguloidea</taxon>
        <taxon>Lingulidae</taxon>
        <taxon>Lingula</taxon>
    </lineage>
</organism>
<dbReference type="GeneID" id="106153704"/>
<evidence type="ECO:0000256" key="1">
    <source>
        <dbReference type="ARBA" id="ARBA00011065"/>
    </source>
</evidence>
<evidence type="ECO:0000259" key="8">
    <source>
        <dbReference type="PROSITE" id="PS50206"/>
    </source>
</evidence>
<evidence type="ECO:0000256" key="7">
    <source>
        <dbReference type="SAM" id="MobiDB-lite"/>
    </source>
</evidence>
<dbReference type="InterPro" id="IPR036873">
    <property type="entry name" value="Rhodanese-like_dom_sf"/>
</dbReference>
<dbReference type="GO" id="GO:0004725">
    <property type="term" value="F:protein tyrosine phosphatase activity"/>
    <property type="evidence" value="ECO:0007669"/>
    <property type="project" value="UniProtKB-UniRule"/>
</dbReference>
<dbReference type="SMART" id="SM00450">
    <property type="entry name" value="RHOD"/>
    <property type="match status" value="1"/>
</dbReference>
<dbReference type="SMR" id="A0A1S3HDL9"/>
<feature type="compositionally biased region" description="Low complexity" evidence="7">
    <location>
        <begin position="206"/>
        <end position="215"/>
    </location>
</feature>
<dbReference type="Pfam" id="PF00581">
    <property type="entry name" value="Rhodanese"/>
    <property type="match status" value="1"/>
</dbReference>
<dbReference type="GO" id="GO:0005634">
    <property type="term" value="C:nucleus"/>
    <property type="evidence" value="ECO:0007669"/>
    <property type="project" value="TreeGrafter"/>
</dbReference>
<dbReference type="KEGG" id="lak:106153704"/>
<dbReference type="GO" id="GO:0110032">
    <property type="term" value="P:positive regulation of G2/MI transition of meiotic cell cycle"/>
    <property type="evidence" value="ECO:0007669"/>
    <property type="project" value="TreeGrafter"/>
</dbReference>
<evidence type="ECO:0000313" key="9">
    <source>
        <dbReference type="Proteomes" id="UP000085678"/>
    </source>
</evidence>
<feature type="compositionally biased region" description="Polar residues" evidence="7">
    <location>
        <begin position="250"/>
        <end position="268"/>
    </location>
</feature>
<reference evidence="10" key="1">
    <citation type="submission" date="2025-08" db="UniProtKB">
        <authorList>
            <consortium name="RefSeq"/>
        </authorList>
    </citation>
    <scope>IDENTIFICATION</scope>
    <source>
        <tissue evidence="10">Gonads</tissue>
    </source>
</reference>
<dbReference type="PRINTS" id="PR00716">
    <property type="entry name" value="MPIPHPHTASE"/>
</dbReference>
<keyword evidence="4 6" id="KW-0904">Protein phosphatase</keyword>
<sequence>MCDRLEKPLPLSESQNIPHQHKGKGSTVKEKKFLTLQLSKSCVNSFSPQFAESHSNIMFSPVTDLALNLHELTTASLCGTPKRRLSLSSTGTPTPPPVRPLFRQLSSVDGGCFVDSPSPLDSPTYEQRFESVFESLERDQNLRSSREGSAFKRYSSVPTNLSELQGSCSPSFENLGFPKGSITRTVKSPNSDLASSFGGGVDDQDGGSQDSGVGQEPDDFKFIKPIDLAPRSRYRHISEETCSPKKYSPVKQSPGKTIQQNSFGQDSSPAKCRRPTSAPAGTITFNLKVPSPIQEADSPGLLTSSLTSSMHEDDEDDGFLEQLDIDREQTSLPSSMSGLLTAPITVANDEKEKENITVNNRIWRTCTRPRGLFRSPSAPKLGRSQSFDVRSRPFSYKRSEPPRENTTPVSNKRRKSVVEYDTCSNPETEIAPARRMHRCHSETEAMIKSALNKGDSEQDLIGDFSKDYCLPLIRGKHQDLKAITPNTLEKLINGEYDQVVEEYTIIDCRYPYEYEGGHIKNAKNIYTKEGIMKEFLETPPKEKNSSKRTVLIFHCEFSSERAPNLSRFLRNKDRDSNKDCYPALHYPEIYLLEGGYKALYCENKDLCEPPEYKPMLHVDHAQDLKHFRTKSKSWAAGDRNSRLGLRTGSLFKDCN</sequence>
<dbReference type="PANTHER" id="PTHR10828">
    <property type="entry name" value="M-PHASE INDUCER PHOSPHATASE DUAL SPECIFICITY PHOSPHATASE CDC25"/>
    <property type="match status" value="1"/>
</dbReference>
<dbReference type="GO" id="GO:0009794">
    <property type="term" value="P:regulation of mitotic cell cycle, embryonic"/>
    <property type="evidence" value="ECO:0007669"/>
    <property type="project" value="UniProtKB-ARBA"/>
</dbReference>
<dbReference type="PROSITE" id="PS50206">
    <property type="entry name" value="RHODANESE_3"/>
    <property type="match status" value="1"/>
</dbReference>
<gene>
    <name evidence="10" type="primary">LOC106153704</name>
</gene>
<keyword evidence="5 6" id="KW-0131">Cell cycle</keyword>
<comment type="function">
    <text evidence="6">Tyrosine protein phosphatase which functions as a dosage-dependent inducer of mitotic progression.</text>
</comment>
<feature type="region of interest" description="Disordered" evidence="7">
    <location>
        <begin position="1"/>
        <end position="28"/>
    </location>
</feature>
<comment type="catalytic activity">
    <reaction evidence="6">
        <text>O-phospho-L-tyrosyl-[protein] + H2O = L-tyrosyl-[protein] + phosphate</text>
        <dbReference type="Rhea" id="RHEA:10684"/>
        <dbReference type="Rhea" id="RHEA-COMP:10136"/>
        <dbReference type="Rhea" id="RHEA-COMP:20101"/>
        <dbReference type="ChEBI" id="CHEBI:15377"/>
        <dbReference type="ChEBI" id="CHEBI:43474"/>
        <dbReference type="ChEBI" id="CHEBI:46858"/>
        <dbReference type="ChEBI" id="CHEBI:61978"/>
        <dbReference type="EC" id="3.1.3.48"/>
    </reaction>
</comment>
<accession>A0A1S3HDL9</accession>